<dbReference type="EMBL" id="QFWX01000001">
    <property type="protein sequence ID" value="PXX93459.1"/>
    <property type="molecule type" value="Genomic_DNA"/>
</dbReference>
<dbReference type="AlphaFoldDB" id="A0A2V3ZQ50"/>
<evidence type="ECO:0000313" key="1">
    <source>
        <dbReference type="EMBL" id="PXX93459.1"/>
    </source>
</evidence>
<proteinExistence type="predicted"/>
<name>A0A2V3ZQ50_9GAMM</name>
<protein>
    <submittedName>
        <fullName evidence="1">ATPase</fullName>
    </submittedName>
</protein>
<dbReference type="OrthoDB" id="278693at2"/>
<sequence>MDIKTFEDLIIWARELHTNLSQCLSECSTKNQDERASALLTYLAAHEAELARITDEFDKQADPKALNTRVYDYLDNEHKRIKAHQSCDGHYANLDFDGIAREVFAFHDQLIDLYDSLAGKAEIPEAKDLVESMRTMEENESMRLASQVGRMNDL</sequence>
<reference evidence="2" key="1">
    <citation type="submission" date="2018-05" db="EMBL/GenBank/DDBJ databases">
        <authorList>
            <person name="Lu D."/>
        </authorList>
    </citation>
    <scope>NUCLEOTIDE SEQUENCE [LARGE SCALE GENOMIC DNA]</scope>
    <source>
        <strain evidence="2">F01</strain>
    </source>
</reference>
<organism evidence="1 2">
    <name type="scientific">Marinobacter vulgaris</name>
    <dbReference type="NCBI Taxonomy" id="1928331"/>
    <lineage>
        <taxon>Bacteria</taxon>
        <taxon>Pseudomonadati</taxon>
        <taxon>Pseudomonadota</taxon>
        <taxon>Gammaproteobacteria</taxon>
        <taxon>Pseudomonadales</taxon>
        <taxon>Marinobacteraceae</taxon>
        <taxon>Marinobacter</taxon>
    </lineage>
</organism>
<accession>A0A2V3ZQ50</accession>
<dbReference type="Proteomes" id="UP000253987">
    <property type="component" value="Unassembled WGS sequence"/>
</dbReference>
<keyword evidence="2" id="KW-1185">Reference proteome</keyword>
<gene>
    <name evidence="1" type="ORF">DIT71_01255</name>
</gene>
<reference evidence="1 2" key="2">
    <citation type="submission" date="2018-06" db="EMBL/GenBank/DDBJ databases">
        <title>Marinobactersediminissp. nov, a moderately halophilic bacterium isolated from marine solar saltern.</title>
        <authorList>
            <person name="Zhang Y."/>
        </authorList>
    </citation>
    <scope>NUCLEOTIDE SEQUENCE [LARGE SCALE GENOMIC DNA]</scope>
    <source>
        <strain evidence="1 2">F01</strain>
    </source>
</reference>
<comment type="caution">
    <text evidence="1">The sequence shown here is derived from an EMBL/GenBank/DDBJ whole genome shotgun (WGS) entry which is preliminary data.</text>
</comment>
<evidence type="ECO:0000313" key="2">
    <source>
        <dbReference type="Proteomes" id="UP000253987"/>
    </source>
</evidence>
<dbReference type="RefSeq" id="WP_114611386.1">
    <property type="nucleotide sequence ID" value="NZ_QFWX01000001.1"/>
</dbReference>